<dbReference type="AlphaFoldDB" id="A0A0N4ZHB1"/>
<protein>
    <submittedName>
        <fullName evidence="3">ShKT domain-containing protein</fullName>
    </submittedName>
</protein>
<sequence length="83" mass="9260">MVKLYFQIILLLIIFITGFTKEFSSCTSHKDCDSDTEGCLTVALTSYCTKDCSIDGVECNQPYVCRELEDKTGEKKSMCAPAQ</sequence>
<evidence type="ECO:0000256" key="1">
    <source>
        <dbReference type="SAM" id="SignalP"/>
    </source>
</evidence>
<keyword evidence="1" id="KW-0732">Signal</keyword>
<name>A0A0N4ZHB1_PARTI</name>
<reference evidence="3" key="1">
    <citation type="submission" date="2017-02" db="UniProtKB">
        <authorList>
            <consortium name="WormBaseParasite"/>
        </authorList>
    </citation>
    <scope>IDENTIFICATION</scope>
</reference>
<evidence type="ECO:0000313" key="3">
    <source>
        <dbReference type="WBParaSite" id="PTRK_0000727400.1"/>
    </source>
</evidence>
<dbReference type="Proteomes" id="UP000038045">
    <property type="component" value="Unplaced"/>
</dbReference>
<proteinExistence type="predicted"/>
<feature type="signal peptide" evidence="1">
    <location>
        <begin position="1"/>
        <end position="20"/>
    </location>
</feature>
<dbReference type="WBParaSite" id="PTRK_0000727400.1">
    <property type="protein sequence ID" value="PTRK_0000727400.1"/>
    <property type="gene ID" value="PTRK_0000727400"/>
</dbReference>
<evidence type="ECO:0000313" key="2">
    <source>
        <dbReference type="Proteomes" id="UP000038045"/>
    </source>
</evidence>
<accession>A0A0N4ZHB1</accession>
<keyword evidence="2" id="KW-1185">Reference proteome</keyword>
<organism evidence="2 3">
    <name type="scientific">Parastrongyloides trichosuri</name>
    <name type="common">Possum-specific nematode worm</name>
    <dbReference type="NCBI Taxonomy" id="131310"/>
    <lineage>
        <taxon>Eukaryota</taxon>
        <taxon>Metazoa</taxon>
        <taxon>Ecdysozoa</taxon>
        <taxon>Nematoda</taxon>
        <taxon>Chromadorea</taxon>
        <taxon>Rhabditida</taxon>
        <taxon>Tylenchina</taxon>
        <taxon>Panagrolaimomorpha</taxon>
        <taxon>Strongyloidoidea</taxon>
        <taxon>Strongyloididae</taxon>
        <taxon>Parastrongyloides</taxon>
    </lineage>
</organism>
<feature type="chain" id="PRO_5005891858" evidence="1">
    <location>
        <begin position="21"/>
        <end position="83"/>
    </location>
</feature>